<keyword evidence="1" id="KW-0812">Transmembrane</keyword>
<keyword evidence="1" id="KW-1133">Transmembrane helix</keyword>
<dbReference type="AlphaFoldDB" id="A0A0W8FAU2"/>
<gene>
    <name evidence="2" type="ORF">ASZ90_012295</name>
</gene>
<keyword evidence="1" id="KW-0472">Membrane</keyword>
<evidence type="ECO:0000313" key="2">
    <source>
        <dbReference type="EMBL" id="KUG18031.1"/>
    </source>
</evidence>
<evidence type="ECO:0000256" key="1">
    <source>
        <dbReference type="SAM" id="Phobius"/>
    </source>
</evidence>
<dbReference type="EMBL" id="LNQE01001406">
    <property type="protein sequence ID" value="KUG18031.1"/>
    <property type="molecule type" value="Genomic_DNA"/>
</dbReference>
<reference evidence="2" key="1">
    <citation type="journal article" date="2015" name="Proc. Natl. Acad. Sci. U.S.A.">
        <title>Networks of energetic and metabolic interactions define dynamics in microbial communities.</title>
        <authorList>
            <person name="Embree M."/>
            <person name="Liu J.K."/>
            <person name="Al-Bassam M.M."/>
            <person name="Zengler K."/>
        </authorList>
    </citation>
    <scope>NUCLEOTIDE SEQUENCE</scope>
</reference>
<organism evidence="2">
    <name type="scientific">hydrocarbon metagenome</name>
    <dbReference type="NCBI Taxonomy" id="938273"/>
    <lineage>
        <taxon>unclassified sequences</taxon>
        <taxon>metagenomes</taxon>
        <taxon>ecological metagenomes</taxon>
    </lineage>
</organism>
<comment type="caution">
    <text evidence="2">The sequence shown here is derived from an EMBL/GenBank/DDBJ whole genome shotgun (WGS) entry which is preliminary data.</text>
</comment>
<protein>
    <submittedName>
        <fullName evidence="2">Uncharacterized protein</fullName>
    </submittedName>
</protein>
<sequence>MHIVHLKRAYSGYILVCLFLSLCIAYPWPMQFLHDSLIFEIKYNIYVR</sequence>
<accession>A0A0W8FAU2</accession>
<feature type="transmembrane region" description="Helical" evidence="1">
    <location>
        <begin position="12"/>
        <end position="29"/>
    </location>
</feature>
<name>A0A0W8FAU2_9ZZZZ</name>
<proteinExistence type="predicted"/>